<reference evidence="2" key="1">
    <citation type="journal article" date="2019" name="Int. J. Syst. Evol. Microbiol.">
        <title>The Global Catalogue of Microorganisms (GCM) 10K type strain sequencing project: providing services to taxonomists for standard genome sequencing and annotation.</title>
        <authorList>
            <consortium name="The Broad Institute Genomics Platform"/>
            <consortium name="The Broad Institute Genome Sequencing Center for Infectious Disease"/>
            <person name="Wu L."/>
            <person name="Ma J."/>
        </authorList>
    </citation>
    <scope>NUCLEOTIDE SEQUENCE [LARGE SCALE GENOMIC DNA]</scope>
    <source>
        <strain evidence="2">CCUG 43304</strain>
    </source>
</reference>
<evidence type="ECO:0000313" key="2">
    <source>
        <dbReference type="Proteomes" id="UP001596306"/>
    </source>
</evidence>
<sequence length="203" mass="22337">MKNEVVGARYGIPPFRFLLPPGWVQLPASEETATALLGRSREVFKRANRPDLDAELSRLTREAFSRMRRAKVFAVYLQQGVTEDELVPMTMSASVLEGRQGASLDDEVASAFRDRGAEFLDENRAIVRWSGESTPDGELRGVTARTIDYVIAVPGMRRRTAVIIQTTIVHAGESPLPEDVLEGLSVLSDSMIGTFTWLSGATP</sequence>
<dbReference type="EMBL" id="JBHSTP010000001">
    <property type="protein sequence ID" value="MFC6355192.1"/>
    <property type="molecule type" value="Genomic_DNA"/>
</dbReference>
<proteinExistence type="predicted"/>
<keyword evidence="2" id="KW-1185">Reference proteome</keyword>
<evidence type="ECO:0000313" key="1">
    <source>
        <dbReference type="EMBL" id="MFC6355192.1"/>
    </source>
</evidence>
<name>A0ABW1VE40_9MICO</name>
<dbReference type="RefSeq" id="WP_386727672.1">
    <property type="nucleotide sequence ID" value="NZ_JBHSTP010000001.1"/>
</dbReference>
<accession>A0ABW1VE40</accession>
<protein>
    <submittedName>
        <fullName evidence="1">Uncharacterized protein</fullName>
    </submittedName>
</protein>
<dbReference type="Proteomes" id="UP001596306">
    <property type="component" value="Unassembled WGS sequence"/>
</dbReference>
<gene>
    <name evidence="1" type="ORF">ACFQB0_03590</name>
</gene>
<organism evidence="1 2">
    <name type="scientific">Luethyella okanaganae</name>
    <dbReference type="NCBI Taxonomy" id="69372"/>
    <lineage>
        <taxon>Bacteria</taxon>
        <taxon>Bacillati</taxon>
        <taxon>Actinomycetota</taxon>
        <taxon>Actinomycetes</taxon>
        <taxon>Micrococcales</taxon>
        <taxon>Microbacteriaceae</taxon>
        <taxon>Luethyella</taxon>
    </lineage>
</organism>
<comment type="caution">
    <text evidence="1">The sequence shown here is derived from an EMBL/GenBank/DDBJ whole genome shotgun (WGS) entry which is preliminary data.</text>
</comment>